<name>A0A855XC46_9BACT</name>
<organism evidence="1 2">
    <name type="scientific">candidate division GN15 bacterium</name>
    <dbReference type="NCBI Taxonomy" id="2072418"/>
    <lineage>
        <taxon>Bacteria</taxon>
        <taxon>candidate division GN15</taxon>
    </lineage>
</organism>
<evidence type="ECO:0000313" key="2">
    <source>
        <dbReference type="Proteomes" id="UP000250918"/>
    </source>
</evidence>
<sequence>MWNQFICREITYRIYIFALMVKEFHVGHRIRLVCSRQNHGMQGLWQHSEGDLDKQLQWKPRIELLGE</sequence>
<proteinExistence type="predicted"/>
<evidence type="ECO:0000313" key="1">
    <source>
        <dbReference type="EMBL" id="PWB76324.1"/>
    </source>
</evidence>
<dbReference type="EMBL" id="PQAP01000002">
    <property type="protein sequence ID" value="PWB76324.1"/>
    <property type="molecule type" value="Genomic_DNA"/>
</dbReference>
<comment type="caution">
    <text evidence="1">The sequence shown here is derived from an EMBL/GenBank/DDBJ whole genome shotgun (WGS) entry which is preliminary data.</text>
</comment>
<reference evidence="1 2" key="1">
    <citation type="journal article" date="2018" name="ISME J.">
        <title>A methanotrophic archaeon couples anaerobic oxidation of methane to Fe(III) reduction.</title>
        <authorList>
            <person name="Cai C."/>
            <person name="Leu A.O."/>
            <person name="Xie G.J."/>
            <person name="Guo J."/>
            <person name="Feng Y."/>
            <person name="Zhao J.X."/>
            <person name="Tyson G.W."/>
            <person name="Yuan Z."/>
            <person name="Hu S."/>
        </authorList>
    </citation>
    <scope>NUCLEOTIDE SEQUENCE [LARGE SCALE GENOMIC DNA]</scope>
    <source>
        <strain evidence="1">FeB_12</strain>
    </source>
</reference>
<gene>
    <name evidence="1" type="ORF">C3F09_00615</name>
</gene>
<accession>A0A855XC46</accession>
<protein>
    <submittedName>
        <fullName evidence="1">Uncharacterized protein</fullName>
    </submittedName>
</protein>
<dbReference type="AlphaFoldDB" id="A0A855XC46"/>
<dbReference type="Proteomes" id="UP000250918">
    <property type="component" value="Unassembled WGS sequence"/>
</dbReference>